<feature type="non-terminal residue" evidence="5">
    <location>
        <position position="1"/>
    </location>
</feature>
<dbReference type="InterPro" id="IPR012677">
    <property type="entry name" value="Nucleotide-bd_a/b_plait_sf"/>
</dbReference>
<dbReference type="Pfam" id="PF00076">
    <property type="entry name" value="RRM_1"/>
    <property type="match status" value="1"/>
</dbReference>
<dbReference type="GO" id="GO:0003723">
    <property type="term" value="F:RNA binding"/>
    <property type="evidence" value="ECO:0007669"/>
    <property type="project" value="UniProtKB-UniRule"/>
</dbReference>
<dbReference type="CDD" id="cd12355">
    <property type="entry name" value="RRM_RBM18"/>
    <property type="match status" value="1"/>
</dbReference>
<dbReference type="STRING" id="50990.A0A4Y7Q4B6"/>
<dbReference type="Gene3D" id="3.30.70.330">
    <property type="match status" value="1"/>
</dbReference>
<feature type="non-terminal residue" evidence="5">
    <location>
        <position position="145"/>
    </location>
</feature>
<organism evidence="5 6">
    <name type="scientific">Rickenella mellea</name>
    <dbReference type="NCBI Taxonomy" id="50990"/>
    <lineage>
        <taxon>Eukaryota</taxon>
        <taxon>Fungi</taxon>
        <taxon>Dikarya</taxon>
        <taxon>Basidiomycota</taxon>
        <taxon>Agaricomycotina</taxon>
        <taxon>Agaricomycetes</taxon>
        <taxon>Hymenochaetales</taxon>
        <taxon>Rickenellaceae</taxon>
        <taxon>Rickenella</taxon>
    </lineage>
</organism>
<evidence type="ECO:0000259" key="4">
    <source>
        <dbReference type="PROSITE" id="PS50102"/>
    </source>
</evidence>
<dbReference type="Proteomes" id="UP000294933">
    <property type="component" value="Unassembled WGS sequence"/>
</dbReference>
<dbReference type="InterPro" id="IPR039157">
    <property type="entry name" value="RBM18_RRM"/>
</dbReference>
<evidence type="ECO:0000256" key="1">
    <source>
        <dbReference type="ARBA" id="ARBA00021141"/>
    </source>
</evidence>
<dbReference type="PANTHER" id="PTHR48038">
    <property type="entry name" value="RIBONUCLEOPROTEIN RB97D"/>
    <property type="match status" value="1"/>
</dbReference>
<dbReference type="InterPro" id="IPR000504">
    <property type="entry name" value="RRM_dom"/>
</dbReference>
<keyword evidence="3" id="KW-0694">RNA-binding</keyword>
<evidence type="ECO:0000313" key="5">
    <source>
        <dbReference type="EMBL" id="TDL22497.1"/>
    </source>
</evidence>
<reference evidence="5 6" key="1">
    <citation type="submission" date="2018-06" db="EMBL/GenBank/DDBJ databases">
        <title>A transcriptomic atlas of mushroom development highlights an independent origin of complex multicellularity.</title>
        <authorList>
            <consortium name="DOE Joint Genome Institute"/>
            <person name="Krizsan K."/>
            <person name="Almasi E."/>
            <person name="Merenyi Z."/>
            <person name="Sahu N."/>
            <person name="Viragh M."/>
            <person name="Koszo T."/>
            <person name="Mondo S."/>
            <person name="Kiss B."/>
            <person name="Balint B."/>
            <person name="Kues U."/>
            <person name="Barry K."/>
            <person name="Hegedus J.C."/>
            <person name="Henrissat B."/>
            <person name="Johnson J."/>
            <person name="Lipzen A."/>
            <person name="Ohm R."/>
            <person name="Nagy I."/>
            <person name="Pangilinan J."/>
            <person name="Yan J."/>
            <person name="Xiong Y."/>
            <person name="Grigoriev I.V."/>
            <person name="Hibbett D.S."/>
            <person name="Nagy L.G."/>
        </authorList>
    </citation>
    <scope>NUCLEOTIDE SEQUENCE [LARGE SCALE GENOMIC DNA]</scope>
    <source>
        <strain evidence="5 6">SZMC22713</strain>
    </source>
</reference>
<dbReference type="OrthoDB" id="6730379at2759"/>
<accession>A0A4Y7Q4B6</accession>
<protein>
    <recommendedName>
        <fullName evidence="1">Probable RNA-binding protein 18</fullName>
    </recommendedName>
    <alternativeName>
        <fullName evidence="2">RNA-binding motif protein 18</fullName>
    </alternativeName>
</protein>
<dbReference type="InterPro" id="IPR035979">
    <property type="entry name" value="RBD_domain_sf"/>
</dbReference>
<name>A0A4Y7Q4B6_9AGAM</name>
<dbReference type="PANTHER" id="PTHR48038:SF1">
    <property type="entry name" value="RIBONUCLEOPROTEIN RB97D"/>
    <property type="match status" value="1"/>
</dbReference>
<dbReference type="AlphaFoldDB" id="A0A4Y7Q4B6"/>
<dbReference type="SMART" id="SM00360">
    <property type="entry name" value="RRM"/>
    <property type="match status" value="1"/>
</dbReference>
<feature type="domain" description="RRM" evidence="4">
    <location>
        <begin position="1"/>
        <end position="81"/>
    </location>
</feature>
<sequence length="145" mass="15815">RLYVGNLHPSVDEYAFLKVFSKYGKISRMDFLFHKSGPSKGKPRGYAFVEYADKDDANKALVNAHDKLLRGRKLVVTFANHAPSSLDSGGGSAVGGIGGSGKQMYRKSLAESHRPTTLSLIKTSSQPGRMEDKIAALEAKLNQMQ</sequence>
<gene>
    <name evidence="5" type="ORF">BD410DRAFT_698925</name>
</gene>
<dbReference type="VEuPathDB" id="FungiDB:BD410DRAFT_698925"/>
<evidence type="ECO:0000256" key="2">
    <source>
        <dbReference type="ARBA" id="ARBA00030780"/>
    </source>
</evidence>
<dbReference type="PROSITE" id="PS50102">
    <property type="entry name" value="RRM"/>
    <property type="match status" value="1"/>
</dbReference>
<keyword evidence="6" id="KW-1185">Reference proteome</keyword>
<evidence type="ECO:0000256" key="3">
    <source>
        <dbReference type="PROSITE-ProRule" id="PRU00176"/>
    </source>
</evidence>
<proteinExistence type="predicted"/>
<dbReference type="EMBL" id="ML170174">
    <property type="protein sequence ID" value="TDL22497.1"/>
    <property type="molecule type" value="Genomic_DNA"/>
</dbReference>
<evidence type="ECO:0000313" key="6">
    <source>
        <dbReference type="Proteomes" id="UP000294933"/>
    </source>
</evidence>
<dbReference type="SUPFAM" id="SSF54928">
    <property type="entry name" value="RNA-binding domain, RBD"/>
    <property type="match status" value="1"/>
</dbReference>